<dbReference type="EMBL" id="JANCNS010000003">
    <property type="protein sequence ID" value="MCP9200997.1"/>
    <property type="molecule type" value="Genomic_DNA"/>
</dbReference>
<protein>
    <submittedName>
        <fullName evidence="1">Uncharacterized protein</fullName>
    </submittedName>
</protein>
<organism evidence="1 2">
    <name type="scientific">Christiangramia oceanisediminis</name>
    <dbReference type="NCBI Taxonomy" id="2920386"/>
    <lineage>
        <taxon>Bacteria</taxon>
        <taxon>Pseudomonadati</taxon>
        <taxon>Bacteroidota</taxon>
        <taxon>Flavobacteriia</taxon>
        <taxon>Flavobacteriales</taxon>
        <taxon>Flavobacteriaceae</taxon>
        <taxon>Christiangramia</taxon>
    </lineage>
</organism>
<dbReference type="Gene3D" id="2.180.10.10">
    <property type="entry name" value="RHS repeat-associated core"/>
    <property type="match status" value="1"/>
</dbReference>
<dbReference type="AlphaFoldDB" id="A0A9X2KZA2"/>
<reference evidence="1" key="1">
    <citation type="submission" date="2022-07" db="EMBL/GenBank/DDBJ databases">
        <title>Gramela sediminis sp. nov., isolated from deep-sea sediment of the Indian Ocean.</title>
        <authorList>
            <person name="Shi H."/>
        </authorList>
    </citation>
    <scope>NUCLEOTIDE SEQUENCE</scope>
    <source>
        <strain evidence="1">GC03-9</strain>
    </source>
</reference>
<name>A0A9X2KZA2_9FLAO</name>
<comment type="caution">
    <text evidence="1">The sequence shown here is derived from an EMBL/GenBank/DDBJ whole genome shotgun (WGS) entry which is preliminary data.</text>
</comment>
<evidence type="ECO:0000313" key="1">
    <source>
        <dbReference type="EMBL" id="MCP9200997.1"/>
    </source>
</evidence>
<dbReference type="Proteomes" id="UP001155280">
    <property type="component" value="Unassembled WGS sequence"/>
</dbReference>
<sequence length="375" mass="43709">MRTIIKFWIGLLVMASMIGCSPDDDTVSDRLPFDDDEYVINLSFDPEFSVIENELSKEIVVYFDKPAIQDGEISLRLHIEEGLAVITEPEAINNIIKLKVNESDTRVSFILKPVDDKIIRGMKILSVVFESGLGNFEKADEIGLSITIIDDELQGRLKSIIYGSGDWEWENLYEYTPSGKIKIIANRSPWYENDGYRDEYFYDAEDRISHIKFAESNGLEGHFKREIFYTWEDNKLQKSELFENDVLKSYSLYEYDSHTRISKKTDFNNAGRAENLIQYTYDQDENLFQETVYKIVDNEARFISKTSYTYYQDKASPFAFNQIFPGEKAESNLLNSIVYQTDEEENQILYTYEFDSNGKPLTRRSGDDILTFQYY</sequence>
<keyword evidence="2" id="KW-1185">Reference proteome</keyword>
<evidence type="ECO:0000313" key="2">
    <source>
        <dbReference type="Proteomes" id="UP001155280"/>
    </source>
</evidence>
<gene>
    <name evidence="1" type="ORF">MKO06_13850</name>
</gene>
<dbReference type="RefSeq" id="WP_241552668.1">
    <property type="nucleotide sequence ID" value="NZ_JANCNS010000003.1"/>
</dbReference>
<accession>A0A9X2KZA2</accession>
<proteinExistence type="predicted"/>
<dbReference type="PROSITE" id="PS51257">
    <property type="entry name" value="PROKAR_LIPOPROTEIN"/>
    <property type="match status" value="1"/>
</dbReference>